<accession>A0ABQ2IFV8</accession>
<comment type="subcellular location">
    <subcellularLocation>
        <location evidence="1">Cell membrane</location>
        <topology evidence="1">Multi-pass membrane protein</topology>
    </subcellularLocation>
</comment>
<evidence type="ECO:0000313" key="8">
    <source>
        <dbReference type="EMBL" id="GGN06055.1"/>
    </source>
</evidence>
<evidence type="ECO:0000256" key="2">
    <source>
        <dbReference type="ARBA" id="ARBA00022475"/>
    </source>
</evidence>
<reference evidence="9" key="1">
    <citation type="journal article" date="2019" name="Int. J. Syst. Evol. Microbiol.">
        <title>The Global Catalogue of Microorganisms (GCM) 10K type strain sequencing project: providing services to taxonomists for standard genome sequencing and annotation.</title>
        <authorList>
            <consortium name="The Broad Institute Genomics Platform"/>
            <consortium name="The Broad Institute Genome Sequencing Center for Infectious Disease"/>
            <person name="Wu L."/>
            <person name="Ma J."/>
        </authorList>
    </citation>
    <scope>NUCLEOTIDE SEQUENCE [LARGE SCALE GENOMIC DNA]</scope>
    <source>
        <strain evidence="9">JCM 1365</strain>
    </source>
</reference>
<keyword evidence="3 7" id="KW-0812">Transmembrane</keyword>
<evidence type="ECO:0000256" key="7">
    <source>
        <dbReference type="SAM" id="Phobius"/>
    </source>
</evidence>
<organism evidence="8 9">
    <name type="scientific">Terrabacter tumescens</name>
    <dbReference type="NCBI Taxonomy" id="60443"/>
    <lineage>
        <taxon>Bacteria</taxon>
        <taxon>Bacillati</taxon>
        <taxon>Actinomycetota</taxon>
        <taxon>Actinomycetes</taxon>
        <taxon>Micrococcales</taxon>
        <taxon>Intrasporangiaceae</taxon>
        <taxon>Terrabacter</taxon>
    </lineage>
</organism>
<dbReference type="PANTHER" id="PTHR30213:SF0">
    <property type="entry name" value="UPF0761 MEMBRANE PROTEIN YIHY"/>
    <property type="match status" value="1"/>
</dbReference>
<keyword evidence="9" id="KW-1185">Reference proteome</keyword>
<keyword evidence="4 7" id="KW-1133">Transmembrane helix</keyword>
<evidence type="ECO:0000313" key="9">
    <source>
        <dbReference type="Proteomes" id="UP000623461"/>
    </source>
</evidence>
<evidence type="ECO:0000256" key="4">
    <source>
        <dbReference type="ARBA" id="ARBA00022989"/>
    </source>
</evidence>
<dbReference type="InterPro" id="IPR017039">
    <property type="entry name" value="Virul_fac_BrkB"/>
</dbReference>
<feature type="transmembrane region" description="Helical" evidence="7">
    <location>
        <begin position="174"/>
        <end position="195"/>
    </location>
</feature>
<sequence length="325" mass="34431">MAPEAADDDLPGEHDPADVTSGRLARLRSRGEERAMRYAARYSELARRVPLLRVPLQMVSLYVARQGMLLASAVAFRTFLWLLPLALVAAGVLAGIGVASPSAGSELLAAAGVTGTIRGQITAALVESSGSWWVAVLVGIVLSLWTTRTLLRNLVIVNAHLWDAAVPRRTQREVLRGTLVFGGAWVAIFAGAALVSHVDRLFPGGIVLSFFGQAVVSGAGWLFVSSYLPDRRTSWTDLLPGAALFGIGLSALHLVSRVLLPARIEHSAALYGSLGVAGAVLLWLLIAGQLIVGCAILNRVVLRHRDPTFDTEAAARAEHSAETGA</sequence>
<evidence type="ECO:0000256" key="1">
    <source>
        <dbReference type="ARBA" id="ARBA00004651"/>
    </source>
</evidence>
<evidence type="ECO:0000256" key="3">
    <source>
        <dbReference type="ARBA" id="ARBA00022692"/>
    </source>
</evidence>
<proteinExistence type="predicted"/>
<evidence type="ECO:0008006" key="10">
    <source>
        <dbReference type="Google" id="ProtNLM"/>
    </source>
</evidence>
<name>A0ABQ2IFV8_9MICO</name>
<feature type="transmembrane region" description="Helical" evidence="7">
    <location>
        <begin position="268"/>
        <end position="297"/>
    </location>
</feature>
<keyword evidence="5 7" id="KW-0472">Membrane</keyword>
<gene>
    <name evidence="8" type="ORF">GCM10009721_36990</name>
</gene>
<evidence type="ECO:0000256" key="6">
    <source>
        <dbReference type="SAM" id="MobiDB-lite"/>
    </source>
</evidence>
<dbReference type="EMBL" id="BMNZ01000008">
    <property type="protein sequence ID" value="GGN06055.1"/>
    <property type="molecule type" value="Genomic_DNA"/>
</dbReference>
<feature type="transmembrane region" description="Helical" evidence="7">
    <location>
        <begin position="132"/>
        <end position="151"/>
    </location>
</feature>
<dbReference type="Proteomes" id="UP000623461">
    <property type="component" value="Unassembled WGS sequence"/>
</dbReference>
<keyword evidence="2" id="KW-1003">Cell membrane</keyword>
<feature type="region of interest" description="Disordered" evidence="6">
    <location>
        <begin position="1"/>
        <end position="24"/>
    </location>
</feature>
<feature type="transmembrane region" description="Helical" evidence="7">
    <location>
        <begin position="78"/>
        <end position="99"/>
    </location>
</feature>
<feature type="transmembrane region" description="Helical" evidence="7">
    <location>
        <begin position="236"/>
        <end position="256"/>
    </location>
</feature>
<dbReference type="PANTHER" id="PTHR30213">
    <property type="entry name" value="INNER MEMBRANE PROTEIN YHJD"/>
    <property type="match status" value="1"/>
</dbReference>
<comment type="caution">
    <text evidence="8">The sequence shown here is derived from an EMBL/GenBank/DDBJ whole genome shotgun (WGS) entry which is preliminary data.</text>
</comment>
<feature type="transmembrane region" description="Helical" evidence="7">
    <location>
        <begin position="201"/>
        <end position="224"/>
    </location>
</feature>
<evidence type="ECO:0000256" key="5">
    <source>
        <dbReference type="ARBA" id="ARBA00023136"/>
    </source>
</evidence>
<protein>
    <recommendedName>
        <fullName evidence="10">YihY/virulence factor BrkB family protein</fullName>
    </recommendedName>
</protein>
<dbReference type="RefSeq" id="WP_030202682.1">
    <property type="nucleotide sequence ID" value="NZ_BMNZ01000008.1"/>
</dbReference>
<dbReference type="Pfam" id="PF03631">
    <property type="entry name" value="Virul_fac_BrkB"/>
    <property type="match status" value="1"/>
</dbReference>
<feature type="compositionally biased region" description="Acidic residues" evidence="6">
    <location>
        <begin position="1"/>
        <end position="10"/>
    </location>
</feature>